<dbReference type="PANTHER" id="PTHR14150:SF12">
    <property type="entry name" value="U3 SMALL NUCLEOLAR RNA-ASSOCIATED PROTEIN 14 HOMOLOG A"/>
    <property type="match status" value="1"/>
</dbReference>
<accession>A0A9Q0DQW7</accession>
<feature type="compositionally biased region" description="Basic and acidic residues" evidence="5">
    <location>
        <begin position="814"/>
        <end position="828"/>
    </location>
</feature>
<feature type="region of interest" description="Disordered" evidence="5">
    <location>
        <begin position="391"/>
        <end position="579"/>
    </location>
</feature>
<name>A0A9Q0DQW7_9TELE</name>
<dbReference type="Pfam" id="PF04615">
    <property type="entry name" value="Utp14"/>
    <property type="match status" value="1"/>
</dbReference>
<evidence type="ECO:0000313" key="7">
    <source>
        <dbReference type="Proteomes" id="UP001148018"/>
    </source>
</evidence>
<dbReference type="OrthoDB" id="277439at2759"/>
<evidence type="ECO:0008006" key="8">
    <source>
        <dbReference type="Google" id="ProtNLM"/>
    </source>
</evidence>
<evidence type="ECO:0000256" key="5">
    <source>
        <dbReference type="SAM" id="MobiDB-lite"/>
    </source>
</evidence>
<feature type="compositionally biased region" description="Pro residues" evidence="5">
    <location>
        <begin position="608"/>
        <end position="619"/>
    </location>
</feature>
<feature type="compositionally biased region" description="Basic residues" evidence="5">
    <location>
        <begin position="723"/>
        <end position="732"/>
    </location>
</feature>
<dbReference type="PANTHER" id="PTHR14150">
    <property type="entry name" value="U3 SMALL NUCLEOLAR RNA-ASSOCIATED PROTEIN 14"/>
    <property type="match status" value="1"/>
</dbReference>
<dbReference type="EMBL" id="JANIIK010000113">
    <property type="protein sequence ID" value="KAJ3591948.1"/>
    <property type="molecule type" value="Genomic_DNA"/>
</dbReference>
<feature type="compositionally biased region" description="Basic residues" evidence="5">
    <location>
        <begin position="34"/>
        <end position="47"/>
    </location>
</feature>
<reference evidence="6" key="1">
    <citation type="submission" date="2022-07" db="EMBL/GenBank/DDBJ databases">
        <title>Chromosome-level genome of Muraenolepis orangiensis.</title>
        <authorList>
            <person name="Kim J."/>
        </authorList>
    </citation>
    <scope>NUCLEOTIDE SEQUENCE</scope>
    <source>
        <strain evidence="6">KU_S4_2022</strain>
        <tissue evidence="6">Muscle</tissue>
    </source>
</reference>
<feature type="region of interest" description="Disordered" evidence="5">
    <location>
        <begin position="718"/>
        <end position="741"/>
    </location>
</feature>
<comment type="caution">
    <text evidence="6">The sequence shown here is derived from an EMBL/GenBank/DDBJ whole genome shotgun (WGS) entry which is preliminary data.</text>
</comment>
<feature type="compositionally biased region" description="Basic and acidic residues" evidence="5">
    <location>
        <begin position="526"/>
        <end position="537"/>
    </location>
</feature>
<keyword evidence="7" id="KW-1185">Reference proteome</keyword>
<dbReference type="AlphaFoldDB" id="A0A9Q0DQW7"/>
<feature type="compositionally biased region" description="Basic residues" evidence="5">
    <location>
        <begin position="845"/>
        <end position="860"/>
    </location>
</feature>
<evidence type="ECO:0000313" key="6">
    <source>
        <dbReference type="EMBL" id="KAJ3591948.1"/>
    </source>
</evidence>
<evidence type="ECO:0000256" key="4">
    <source>
        <dbReference type="ARBA" id="ARBA00023242"/>
    </source>
</evidence>
<organism evidence="6 7">
    <name type="scientific">Muraenolepis orangiensis</name>
    <name type="common">Patagonian moray cod</name>
    <dbReference type="NCBI Taxonomy" id="630683"/>
    <lineage>
        <taxon>Eukaryota</taxon>
        <taxon>Metazoa</taxon>
        <taxon>Chordata</taxon>
        <taxon>Craniata</taxon>
        <taxon>Vertebrata</taxon>
        <taxon>Euteleostomi</taxon>
        <taxon>Actinopterygii</taxon>
        <taxon>Neopterygii</taxon>
        <taxon>Teleostei</taxon>
        <taxon>Neoteleostei</taxon>
        <taxon>Acanthomorphata</taxon>
        <taxon>Zeiogadaria</taxon>
        <taxon>Gadariae</taxon>
        <taxon>Gadiformes</taxon>
        <taxon>Muraenolepidoidei</taxon>
        <taxon>Muraenolepididae</taxon>
        <taxon>Muraenolepis</taxon>
    </lineage>
</organism>
<comment type="subcellular location">
    <subcellularLocation>
        <location evidence="1">Nucleus</location>
        <location evidence="1">Nucleolus</location>
    </subcellularLocation>
</comment>
<evidence type="ECO:0000256" key="1">
    <source>
        <dbReference type="ARBA" id="ARBA00004604"/>
    </source>
</evidence>
<feature type="region of interest" description="Disordered" evidence="5">
    <location>
        <begin position="1"/>
        <end position="90"/>
    </location>
</feature>
<protein>
    <recommendedName>
        <fullName evidence="8">UTP14C small subunit processome component</fullName>
    </recommendedName>
</protein>
<feature type="compositionally biased region" description="Acidic residues" evidence="5">
    <location>
        <begin position="391"/>
        <end position="406"/>
    </location>
</feature>
<proteinExistence type="inferred from homology"/>
<feature type="compositionally biased region" description="Acidic residues" evidence="5">
    <location>
        <begin position="538"/>
        <end position="548"/>
    </location>
</feature>
<dbReference type="GO" id="GO:0006364">
    <property type="term" value="P:rRNA processing"/>
    <property type="evidence" value="ECO:0007669"/>
    <property type="project" value="InterPro"/>
</dbReference>
<dbReference type="GO" id="GO:0032040">
    <property type="term" value="C:small-subunit processome"/>
    <property type="evidence" value="ECO:0007669"/>
    <property type="project" value="InterPro"/>
</dbReference>
<feature type="region of interest" description="Disordered" evidence="5">
    <location>
        <begin position="595"/>
        <end position="638"/>
    </location>
</feature>
<feature type="region of interest" description="Disordered" evidence="5">
    <location>
        <begin position="812"/>
        <end position="860"/>
    </location>
</feature>
<evidence type="ECO:0000256" key="3">
    <source>
        <dbReference type="ARBA" id="ARBA00022553"/>
    </source>
</evidence>
<gene>
    <name evidence="6" type="ORF">NHX12_007078</name>
</gene>
<keyword evidence="4" id="KW-0539">Nucleus</keyword>
<dbReference type="InterPro" id="IPR006709">
    <property type="entry name" value="SSU_processome_Utp14"/>
</dbReference>
<keyword evidence="3" id="KW-0597">Phosphoprotein</keyword>
<feature type="compositionally biased region" description="Acidic residues" evidence="5">
    <location>
        <begin position="450"/>
        <end position="467"/>
    </location>
</feature>
<sequence>MAKLIRNNKVGKTGAKKKPDKKTRTEKTPDTKTAVKKRKSGGKRKSSQKITQKPTVEKLELDYVDDDGLVHEGDENIPSEDEEDVGDERKHQKLLEAISALGGKNKRKLAERSEATLQISEFTVDAKGEGDRINMSDLIQTISKTPAVSSQTKSHLKKLKLNEKTVDSPLSKPETQRIQRNVAFQKTSEQVSRWQSIVKQNLKAEQLVFPLNQEAPGPKPLEHVVCGWTARTPLEQEIFALLFANKQPIHNTTRTPMEEESLKAMSLEDAKIRRAELQKARALQSYYEAKARREKSIKSKKYHKVQNKAKCKDFVKQFDEMVKSDPVAALEELQKLELGRMKERMSLKHQNSGKWAKSKAIMAKYDLGARKAMQQQLEVNKDLTQKLAATLEDEQEEREEEADPDMLPDFVNDVEPPLNPDNPWMRGKLSREAGAETGDSAEPAARDILIEEEEEEEEEETEETEEEVLLRGFAARRSQRRAMETVNEPVTSGDMETVNEPVTSGDMETVNEPVTSGDMETEATTEENKAEAEKVAVSDDDDDDDQEEELSKFTNLFQELAESRKEADAAAVEAEVCDPEAEQLQQALFRIQNLEDMDLLDRDEQGPPAEPGSAEPPPAAQESEGGNTGRKRKRGIDLNEVLTKEAKVIQVPLAPRAVEDAEGAAASVEEEQRDIIKEAFAGDDVVSDFLRDKRRDEDAGKPKVLDLTLPGWGDWGGLGVQPPRRKRRRFRVRTAPPPPRKDRALASVIISEKRDRSVSMHQVGALPHPFVQPEHFEVTMRTPVGATWNTRQTVRKITMPKVVTKMGAIIQPMSRDDLLKHTKRREADGTSAAAQKQKDASQNKRPNRRPRNNKKKHKKN</sequence>
<evidence type="ECO:0000256" key="2">
    <source>
        <dbReference type="ARBA" id="ARBA00007774"/>
    </source>
</evidence>
<dbReference type="Proteomes" id="UP001148018">
    <property type="component" value="Unassembled WGS sequence"/>
</dbReference>
<feature type="compositionally biased region" description="Acidic residues" evidence="5">
    <location>
        <begin position="75"/>
        <end position="86"/>
    </location>
</feature>
<comment type="similarity">
    <text evidence="2">Belongs to the UTP14 family.</text>
</comment>